<evidence type="ECO:0000313" key="2">
    <source>
        <dbReference type="EMBL" id="OMJ09004.1"/>
    </source>
</evidence>
<accession>A0A1R1X314</accession>
<organism evidence="2 3">
    <name type="scientific">Smittium culicis</name>
    <dbReference type="NCBI Taxonomy" id="133412"/>
    <lineage>
        <taxon>Eukaryota</taxon>
        <taxon>Fungi</taxon>
        <taxon>Fungi incertae sedis</taxon>
        <taxon>Zoopagomycota</taxon>
        <taxon>Kickxellomycotina</taxon>
        <taxon>Harpellomycetes</taxon>
        <taxon>Harpellales</taxon>
        <taxon>Legeriomycetaceae</taxon>
        <taxon>Smittium</taxon>
    </lineage>
</organism>
<dbReference type="Proteomes" id="UP000187429">
    <property type="component" value="Unassembled WGS sequence"/>
</dbReference>
<dbReference type="EMBL" id="LSSM01007203">
    <property type="protein sequence ID" value="OMJ09004.1"/>
    <property type="molecule type" value="Genomic_DNA"/>
</dbReference>
<keyword evidence="3" id="KW-1185">Reference proteome</keyword>
<name>A0A1R1X314_9FUNG</name>
<sequence length="88" mass="9756">MSNNRSASVKKSGTKEKAAESSSEEFPCYAYVTTLLHLSGLHISVGGMKIFTDESYGSLKENKRNICSFEQYQDSDGSETEEFIIMEG</sequence>
<comment type="caution">
    <text evidence="2">The sequence shown here is derived from an EMBL/GenBank/DDBJ whole genome shotgun (WGS) entry which is preliminary data.</text>
</comment>
<evidence type="ECO:0000256" key="1">
    <source>
        <dbReference type="SAM" id="MobiDB-lite"/>
    </source>
</evidence>
<protein>
    <submittedName>
        <fullName evidence="2">Uncharacterized protein</fullName>
    </submittedName>
</protein>
<evidence type="ECO:0000313" key="3">
    <source>
        <dbReference type="Proteomes" id="UP000187429"/>
    </source>
</evidence>
<proteinExistence type="predicted"/>
<dbReference type="AlphaFoldDB" id="A0A1R1X314"/>
<feature type="region of interest" description="Disordered" evidence="1">
    <location>
        <begin position="1"/>
        <end position="24"/>
    </location>
</feature>
<gene>
    <name evidence="2" type="ORF">AYI69_g10851</name>
</gene>
<reference evidence="3" key="1">
    <citation type="submission" date="2017-01" db="EMBL/GenBank/DDBJ databases">
        <authorList>
            <person name="Wang Y."/>
            <person name="White M."/>
            <person name="Kvist S."/>
            <person name="Moncalvo J.-M."/>
        </authorList>
    </citation>
    <scope>NUCLEOTIDE SEQUENCE [LARGE SCALE GENOMIC DNA]</scope>
    <source>
        <strain evidence="3">ID-206-W2</strain>
    </source>
</reference>